<dbReference type="InterPro" id="IPR037257">
    <property type="entry name" value="T2SS_E_N_sf"/>
</dbReference>
<dbReference type="OrthoDB" id="9808272at2"/>
<dbReference type="PANTHER" id="PTHR30258:SF1">
    <property type="entry name" value="PROTEIN TRANSPORT PROTEIN HOFB HOMOLOG"/>
    <property type="match status" value="1"/>
</dbReference>
<dbReference type="EMBL" id="FNCP01000022">
    <property type="protein sequence ID" value="SDH92380.1"/>
    <property type="molecule type" value="Genomic_DNA"/>
</dbReference>
<evidence type="ECO:0000313" key="5">
    <source>
        <dbReference type="EMBL" id="SDH92380.1"/>
    </source>
</evidence>
<keyword evidence="6" id="KW-1185">Reference proteome</keyword>
<dbReference type="SMART" id="SM00382">
    <property type="entry name" value="AAA"/>
    <property type="match status" value="1"/>
</dbReference>
<evidence type="ECO:0000256" key="2">
    <source>
        <dbReference type="ARBA" id="ARBA00022741"/>
    </source>
</evidence>
<gene>
    <name evidence="5" type="ORF">SAMN05443529_12221</name>
</gene>
<dbReference type="GO" id="GO:0005524">
    <property type="term" value="F:ATP binding"/>
    <property type="evidence" value="ECO:0007669"/>
    <property type="project" value="UniProtKB-KW"/>
</dbReference>
<reference evidence="6" key="1">
    <citation type="submission" date="2016-10" db="EMBL/GenBank/DDBJ databases">
        <authorList>
            <person name="Varghese N."/>
            <person name="Submissions S."/>
        </authorList>
    </citation>
    <scope>NUCLEOTIDE SEQUENCE [LARGE SCALE GENOMIC DNA]</scope>
    <source>
        <strain evidence="6">DSM 8344</strain>
    </source>
</reference>
<sequence>MEKPKQKIKLGELLMGAGMLTQAQLEEVLAEQGKSRKRMGQILIERNILTEEEIMDTLAVQLSLERFDIGKAFIDPEVARCIPKEVAKKYNLIPFGEKDGKLQVAMSDPLNIFAIDDISFITQKTIQPCIAGFEAIEKAIELYFSKQSTDKALEDLKKEYKVELDGKYDQAIIDEVQSAPAVRLTNSILNQAITSGASDIHIEPFEKEVKVRYRIDGVLVASMAIPKSLYSSVCTRIKIMAGMNIAENRIPQDGRNEMEVGGRSYDFRVSSLPTVFGEKIVIRILDGKNFDLNRSMIGFTNHDNAILNRILSMPYGIVLLTGPTGSGKSTTLYTILKEFNTVDKNIVTVEDPVEYTLLGINQVQVNSKAGLTFASSLRSILRQDPDIIMIGEMRDEETAHIAVRAAITGHLVFSTLHTNDAPTSLTRLVDMGIAPYLVGESTIGIISQRLLRKLCPSCKRGYLADDREKKILRDLNVVKLYKPTGCPACNNTGYKGRIAIHEVLYLDNKMRSIIEKGANADELRTLAVKNGMVPLYENCKRLVINGVTSINEMVRTVYARD</sequence>
<dbReference type="Pfam" id="PF05157">
    <property type="entry name" value="MshEN"/>
    <property type="match status" value="1"/>
</dbReference>
<accession>A0A1G8GDG8</accession>
<evidence type="ECO:0000256" key="3">
    <source>
        <dbReference type="ARBA" id="ARBA00022840"/>
    </source>
</evidence>
<dbReference type="InterPro" id="IPR027417">
    <property type="entry name" value="P-loop_NTPase"/>
</dbReference>
<dbReference type="Gene3D" id="3.30.450.90">
    <property type="match status" value="1"/>
</dbReference>
<dbReference type="AlphaFoldDB" id="A0A1G8GDG8"/>
<dbReference type="Proteomes" id="UP000198656">
    <property type="component" value="Unassembled WGS sequence"/>
</dbReference>
<dbReference type="PANTHER" id="PTHR30258">
    <property type="entry name" value="TYPE II SECRETION SYSTEM PROTEIN GSPE-RELATED"/>
    <property type="match status" value="1"/>
</dbReference>
<dbReference type="FunFam" id="3.40.50.300:FF:000398">
    <property type="entry name" value="Type IV pilus assembly ATPase PilB"/>
    <property type="match status" value="1"/>
</dbReference>
<proteinExistence type="inferred from homology"/>
<dbReference type="FunFam" id="3.30.450.90:FF:000001">
    <property type="entry name" value="Type II secretion system ATPase GspE"/>
    <property type="match status" value="1"/>
</dbReference>
<keyword evidence="3" id="KW-0067">ATP-binding</keyword>
<dbReference type="FunFam" id="3.30.300.160:FF:000002">
    <property type="entry name" value="Type II secretion system protein E"/>
    <property type="match status" value="1"/>
</dbReference>
<evidence type="ECO:0000259" key="4">
    <source>
        <dbReference type="PROSITE" id="PS00662"/>
    </source>
</evidence>
<dbReference type="STRING" id="1121419.SAMN05443529_12221"/>
<dbReference type="InterPro" id="IPR003593">
    <property type="entry name" value="AAA+_ATPase"/>
</dbReference>
<name>A0A1G8GDG8_9FIRM</name>
<protein>
    <submittedName>
        <fullName evidence="5">Type IV pilus assembly protein PilB</fullName>
    </submittedName>
</protein>
<dbReference type="Pfam" id="PF00437">
    <property type="entry name" value="T2SSE"/>
    <property type="match status" value="1"/>
</dbReference>
<evidence type="ECO:0000256" key="1">
    <source>
        <dbReference type="ARBA" id="ARBA00006611"/>
    </source>
</evidence>
<evidence type="ECO:0000313" key="6">
    <source>
        <dbReference type="Proteomes" id="UP000198656"/>
    </source>
</evidence>
<comment type="similarity">
    <text evidence="1">Belongs to the GSP E family.</text>
</comment>
<dbReference type="CDD" id="cd01129">
    <property type="entry name" value="PulE-GspE-like"/>
    <property type="match status" value="1"/>
</dbReference>
<dbReference type="InterPro" id="IPR001482">
    <property type="entry name" value="T2SS/T4SS_dom"/>
</dbReference>
<feature type="domain" description="Bacterial type II secretion system protein E" evidence="4">
    <location>
        <begin position="381"/>
        <end position="395"/>
    </location>
</feature>
<dbReference type="SUPFAM" id="SSF52540">
    <property type="entry name" value="P-loop containing nucleoside triphosphate hydrolases"/>
    <property type="match status" value="1"/>
</dbReference>
<dbReference type="PROSITE" id="PS00662">
    <property type="entry name" value="T2SP_E"/>
    <property type="match status" value="1"/>
</dbReference>
<dbReference type="Gene3D" id="3.30.300.160">
    <property type="entry name" value="Type II secretion system, protein E, N-terminal domain"/>
    <property type="match status" value="1"/>
</dbReference>
<dbReference type="RefSeq" id="WP_092334817.1">
    <property type="nucleotide sequence ID" value="NZ_FNCP01000022.1"/>
</dbReference>
<dbReference type="InterPro" id="IPR007831">
    <property type="entry name" value="T2SS_GspE_N"/>
</dbReference>
<organism evidence="5 6">
    <name type="scientific">Desulfosporosinus hippei DSM 8344</name>
    <dbReference type="NCBI Taxonomy" id="1121419"/>
    <lineage>
        <taxon>Bacteria</taxon>
        <taxon>Bacillati</taxon>
        <taxon>Bacillota</taxon>
        <taxon>Clostridia</taxon>
        <taxon>Eubacteriales</taxon>
        <taxon>Desulfitobacteriaceae</taxon>
        <taxon>Desulfosporosinus</taxon>
    </lineage>
</organism>
<dbReference type="Gene3D" id="3.40.50.300">
    <property type="entry name" value="P-loop containing nucleotide triphosphate hydrolases"/>
    <property type="match status" value="1"/>
</dbReference>
<dbReference type="SUPFAM" id="SSF160246">
    <property type="entry name" value="EspE N-terminal domain-like"/>
    <property type="match status" value="1"/>
</dbReference>
<keyword evidence="2" id="KW-0547">Nucleotide-binding</keyword>
<dbReference type="GO" id="GO:0016887">
    <property type="term" value="F:ATP hydrolysis activity"/>
    <property type="evidence" value="ECO:0007669"/>
    <property type="project" value="TreeGrafter"/>
</dbReference>
<dbReference type="GO" id="GO:0005886">
    <property type="term" value="C:plasma membrane"/>
    <property type="evidence" value="ECO:0007669"/>
    <property type="project" value="TreeGrafter"/>
</dbReference>